<dbReference type="SUPFAM" id="SSF52518">
    <property type="entry name" value="Thiamin diphosphate-binding fold (THDP-binding)"/>
    <property type="match status" value="2"/>
</dbReference>
<comment type="catalytic activity">
    <reaction evidence="8 9">
        <text>2 pyruvate + H(+) = (2S)-2-acetolactate + CO2</text>
        <dbReference type="Rhea" id="RHEA:25249"/>
        <dbReference type="ChEBI" id="CHEBI:15361"/>
        <dbReference type="ChEBI" id="CHEBI:15378"/>
        <dbReference type="ChEBI" id="CHEBI:16526"/>
        <dbReference type="ChEBI" id="CHEBI:58476"/>
        <dbReference type="EC" id="2.2.1.6"/>
    </reaction>
</comment>
<gene>
    <name evidence="13" type="primary">ilvB</name>
    <name evidence="13" type="ORF">PBV87_15710</name>
</gene>
<evidence type="ECO:0000256" key="5">
    <source>
        <dbReference type="ARBA" id="ARBA00022605"/>
    </source>
</evidence>
<dbReference type="Proteomes" id="UP001169242">
    <property type="component" value="Unassembled WGS sequence"/>
</dbReference>
<dbReference type="AlphaFoldDB" id="A0AA42DPU6"/>
<evidence type="ECO:0000256" key="8">
    <source>
        <dbReference type="ARBA" id="ARBA00048670"/>
    </source>
</evidence>
<dbReference type="Pfam" id="PF02776">
    <property type="entry name" value="TPP_enzyme_N"/>
    <property type="match status" value="1"/>
</dbReference>
<evidence type="ECO:0000256" key="2">
    <source>
        <dbReference type="ARBA" id="ARBA00005025"/>
    </source>
</evidence>
<comment type="pathway">
    <text evidence="2 9">Amino-acid biosynthesis; L-valine biosynthesis; L-valine from pyruvate: step 1/4.</text>
</comment>
<evidence type="ECO:0000259" key="12">
    <source>
        <dbReference type="Pfam" id="PF02776"/>
    </source>
</evidence>
<comment type="similarity">
    <text evidence="3 9">Belongs to the TPP enzyme family.</text>
</comment>
<dbReference type="Pfam" id="PF00205">
    <property type="entry name" value="TPP_enzyme_M"/>
    <property type="match status" value="1"/>
</dbReference>
<comment type="caution">
    <text evidence="13">The sequence shown here is derived from an EMBL/GenBank/DDBJ whole genome shotgun (WGS) entry which is preliminary data.</text>
</comment>
<dbReference type="FunFam" id="3.40.50.1220:FF:000008">
    <property type="entry name" value="Acetolactate synthase"/>
    <property type="match status" value="1"/>
</dbReference>
<organism evidence="13 14">
    <name type="scientific">Holtiella tumoricola</name>
    <dbReference type="NCBI Taxonomy" id="3018743"/>
    <lineage>
        <taxon>Bacteria</taxon>
        <taxon>Bacillati</taxon>
        <taxon>Bacillota</taxon>
        <taxon>Clostridia</taxon>
        <taxon>Lachnospirales</taxon>
        <taxon>Cellulosilyticaceae</taxon>
        <taxon>Holtiella</taxon>
    </lineage>
</organism>
<evidence type="ECO:0000259" key="11">
    <source>
        <dbReference type="Pfam" id="PF02775"/>
    </source>
</evidence>
<dbReference type="FunFam" id="3.40.50.970:FF:000007">
    <property type="entry name" value="Acetolactate synthase"/>
    <property type="match status" value="1"/>
</dbReference>
<sequence length="535" mass="58759">MKLSDVLVRCLVEENVDTVFGYPGAAVLSLYESLRASSIHHVLVRQEQAAVHSASGYARTTGKVGVCMATSGPGATNLVTGIATAYMDSIPMVIFTGQVKSTLIGRDVFQEVDITGCTEPFIKHSYLLQNPKDFPRIVKEAFYIARTGRPGPVLIDIPMDFQDYQIDFNYPKKVEIRGYKPTVKGHVGQIKRAIKLLQHSKKPLICVGGGVILAHAKDEIRELVRKSNIPVVHTLMGTGALDTNSEFNLGMIGSHGYAHANWALKNADTILFVGARIADRAVANVGILDDNASIIHIDVDPAEIGKITAANIPVVGDAKEILNVMNEMVTPLDTVNWTKTILDRKQLKEEIDHETFINPKKVIKILSNLLDDDAIITADVGQNQFWTMRNMEMKGNRQMICSGGFGTMGYSLPACIGACIGNKHKKVVSVFGDGSFQMSFFELGTLIQEQVSPIMILFNNSGLGMVREIQRRTELKEYGVGLPKNPDFAAIVRAYGIKAVTISDPKQVEEALKEAVNSNEPYFFEFIVNDKESTL</sequence>
<dbReference type="InterPro" id="IPR012846">
    <property type="entry name" value="Acetolactate_synth_lsu"/>
</dbReference>
<evidence type="ECO:0000313" key="13">
    <source>
        <dbReference type="EMBL" id="MDA3732923.1"/>
    </source>
</evidence>
<dbReference type="GO" id="GO:0009097">
    <property type="term" value="P:isoleucine biosynthetic process"/>
    <property type="evidence" value="ECO:0007669"/>
    <property type="project" value="TreeGrafter"/>
</dbReference>
<evidence type="ECO:0000259" key="10">
    <source>
        <dbReference type="Pfam" id="PF00205"/>
    </source>
</evidence>
<dbReference type="InterPro" id="IPR011766">
    <property type="entry name" value="TPP_enzyme_TPP-bd"/>
</dbReference>
<feature type="domain" description="Thiamine pyrophosphate enzyme central" evidence="10">
    <location>
        <begin position="190"/>
        <end position="323"/>
    </location>
</feature>
<dbReference type="InterPro" id="IPR012000">
    <property type="entry name" value="Thiamin_PyroP_enz_cen_dom"/>
</dbReference>
<evidence type="ECO:0000256" key="4">
    <source>
        <dbReference type="ARBA" id="ARBA00013145"/>
    </source>
</evidence>
<keyword evidence="7 9" id="KW-0100">Branched-chain amino acid biosynthesis</keyword>
<dbReference type="EMBL" id="JAQIFT010000057">
    <property type="protein sequence ID" value="MDA3732923.1"/>
    <property type="molecule type" value="Genomic_DNA"/>
</dbReference>
<reference evidence="13" key="1">
    <citation type="journal article" date="2023" name="Int. J. Syst. Evol. Microbiol.">
        <title>&lt;i&gt;Holtiella tumoricola&lt;/i&gt; gen. nov. sp. nov., isolated from a human clinical sample.</title>
        <authorList>
            <person name="Allen-Vercoe E."/>
            <person name="Daigneault M.C."/>
            <person name="Vancuren S.J."/>
            <person name="Cochrane K."/>
            <person name="O'Neal L.L."/>
            <person name="Sankaranarayanan K."/>
            <person name="Lawson P.A."/>
        </authorList>
    </citation>
    <scope>NUCLEOTIDE SEQUENCE</scope>
    <source>
        <strain evidence="13">CC70A</strain>
    </source>
</reference>
<feature type="domain" description="Thiamine pyrophosphate enzyme N-terminal TPP-binding" evidence="12">
    <location>
        <begin position="1"/>
        <end position="114"/>
    </location>
</feature>
<proteinExistence type="inferred from homology"/>
<dbReference type="GO" id="GO:0009099">
    <property type="term" value="P:L-valine biosynthetic process"/>
    <property type="evidence" value="ECO:0007669"/>
    <property type="project" value="TreeGrafter"/>
</dbReference>
<keyword evidence="5 9" id="KW-0028">Amino-acid biosynthesis</keyword>
<dbReference type="NCBIfam" id="TIGR00118">
    <property type="entry name" value="acolac_lg"/>
    <property type="match status" value="1"/>
</dbReference>
<dbReference type="PANTHER" id="PTHR18968:SF13">
    <property type="entry name" value="ACETOLACTATE SYNTHASE CATALYTIC SUBUNIT, MITOCHONDRIAL"/>
    <property type="match status" value="1"/>
</dbReference>
<comment type="pathway">
    <text evidence="1 9">Amino-acid biosynthesis; L-isoleucine biosynthesis; L-isoleucine from 2-oxobutanoate: step 1/4.</text>
</comment>
<keyword evidence="9" id="KW-0460">Magnesium</keyword>
<dbReference type="GO" id="GO:0005948">
    <property type="term" value="C:acetolactate synthase complex"/>
    <property type="evidence" value="ECO:0007669"/>
    <property type="project" value="TreeGrafter"/>
</dbReference>
<dbReference type="EC" id="2.2.1.6" evidence="4 9"/>
<dbReference type="SUPFAM" id="SSF52467">
    <property type="entry name" value="DHS-like NAD/FAD-binding domain"/>
    <property type="match status" value="1"/>
</dbReference>
<evidence type="ECO:0000256" key="9">
    <source>
        <dbReference type="RuleBase" id="RU003591"/>
    </source>
</evidence>
<name>A0AA42DPU6_9FIRM</name>
<evidence type="ECO:0000256" key="1">
    <source>
        <dbReference type="ARBA" id="ARBA00004974"/>
    </source>
</evidence>
<dbReference type="GO" id="GO:0030976">
    <property type="term" value="F:thiamine pyrophosphate binding"/>
    <property type="evidence" value="ECO:0007669"/>
    <property type="project" value="UniProtKB-UniRule"/>
</dbReference>
<keyword evidence="9 13" id="KW-0808">Transferase</keyword>
<evidence type="ECO:0000313" key="14">
    <source>
        <dbReference type="Proteomes" id="UP001169242"/>
    </source>
</evidence>
<dbReference type="Pfam" id="PF02775">
    <property type="entry name" value="TPP_enzyme_C"/>
    <property type="match status" value="1"/>
</dbReference>
<comment type="cofactor">
    <cofactor evidence="9">
        <name>thiamine diphosphate</name>
        <dbReference type="ChEBI" id="CHEBI:58937"/>
    </cofactor>
    <text evidence="9">Binds 1 thiamine pyrophosphate per subunit.</text>
</comment>
<keyword evidence="9" id="KW-0479">Metal-binding</keyword>
<protein>
    <recommendedName>
        <fullName evidence="4 9">Acetolactate synthase</fullName>
        <ecNumber evidence="4 9">2.2.1.6</ecNumber>
    </recommendedName>
</protein>
<keyword evidence="6 9" id="KW-0786">Thiamine pyrophosphate</keyword>
<dbReference type="GO" id="GO:0050660">
    <property type="term" value="F:flavin adenine dinucleotide binding"/>
    <property type="evidence" value="ECO:0007669"/>
    <property type="project" value="InterPro"/>
</dbReference>
<evidence type="ECO:0000256" key="3">
    <source>
        <dbReference type="ARBA" id="ARBA00007812"/>
    </source>
</evidence>
<dbReference type="CDD" id="cd07035">
    <property type="entry name" value="TPP_PYR_POX_like"/>
    <property type="match status" value="1"/>
</dbReference>
<accession>A0AA42DPU6</accession>
<dbReference type="RefSeq" id="WP_271012886.1">
    <property type="nucleotide sequence ID" value="NZ_JAQIFT010000057.1"/>
</dbReference>
<dbReference type="Gene3D" id="3.40.50.1220">
    <property type="entry name" value="TPP-binding domain"/>
    <property type="match status" value="1"/>
</dbReference>
<dbReference type="InterPro" id="IPR012001">
    <property type="entry name" value="Thiamin_PyroP_enz_TPP-bd_dom"/>
</dbReference>
<dbReference type="InterPro" id="IPR045229">
    <property type="entry name" value="TPP_enz"/>
</dbReference>
<dbReference type="Gene3D" id="3.40.50.970">
    <property type="match status" value="2"/>
</dbReference>
<evidence type="ECO:0000256" key="6">
    <source>
        <dbReference type="ARBA" id="ARBA00023052"/>
    </source>
</evidence>
<feature type="domain" description="Thiamine pyrophosphate enzyme TPP-binding" evidence="11">
    <location>
        <begin position="379"/>
        <end position="525"/>
    </location>
</feature>
<dbReference type="GO" id="GO:0000287">
    <property type="term" value="F:magnesium ion binding"/>
    <property type="evidence" value="ECO:0007669"/>
    <property type="project" value="UniProtKB-UniRule"/>
</dbReference>
<dbReference type="GO" id="GO:0003984">
    <property type="term" value="F:acetolactate synthase activity"/>
    <property type="evidence" value="ECO:0007669"/>
    <property type="project" value="UniProtKB-EC"/>
</dbReference>
<dbReference type="InterPro" id="IPR029061">
    <property type="entry name" value="THDP-binding"/>
</dbReference>
<comment type="cofactor">
    <cofactor evidence="9">
        <name>Mg(2+)</name>
        <dbReference type="ChEBI" id="CHEBI:18420"/>
    </cofactor>
    <text evidence="9">Binds 1 Mg(2+) ion per subunit.</text>
</comment>
<dbReference type="PANTHER" id="PTHR18968">
    <property type="entry name" value="THIAMINE PYROPHOSPHATE ENZYMES"/>
    <property type="match status" value="1"/>
</dbReference>
<evidence type="ECO:0000256" key="7">
    <source>
        <dbReference type="ARBA" id="ARBA00023304"/>
    </source>
</evidence>
<dbReference type="InterPro" id="IPR029035">
    <property type="entry name" value="DHS-like_NAD/FAD-binding_dom"/>
</dbReference>
<keyword evidence="14" id="KW-1185">Reference proteome</keyword>